<organism evidence="2">
    <name type="scientific">bioreactor metagenome</name>
    <dbReference type="NCBI Taxonomy" id="1076179"/>
    <lineage>
        <taxon>unclassified sequences</taxon>
        <taxon>metagenomes</taxon>
        <taxon>ecological metagenomes</taxon>
    </lineage>
</organism>
<dbReference type="AlphaFoldDB" id="A0A645FHV0"/>
<accession>A0A645FHV0</accession>
<comment type="caution">
    <text evidence="2">The sequence shown here is derived from an EMBL/GenBank/DDBJ whole genome shotgun (WGS) entry which is preliminary data.</text>
</comment>
<name>A0A645FHV0_9ZZZZ</name>
<protein>
    <submittedName>
        <fullName evidence="2">Uncharacterized protein</fullName>
    </submittedName>
</protein>
<proteinExistence type="predicted"/>
<sequence>MAVIARKKVAKRRDGQKIQHRNKIAGIGCNRGFSPNRRAEKRHANGGKRNGWQRRKDELLRVAWHNCLFTDELEHIRQWLIPRRPFAVLHPRIDFSIHELQHKRVYAQKQKPGEDEHLKNRKQHALFPSS</sequence>
<feature type="region of interest" description="Disordered" evidence="1">
    <location>
        <begin position="108"/>
        <end position="130"/>
    </location>
</feature>
<evidence type="ECO:0000313" key="2">
    <source>
        <dbReference type="EMBL" id="MPN13961.1"/>
    </source>
</evidence>
<reference evidence="2" key="1">
    <citation type="submission" date="2019-08" db="EMBL/GenBank/DDBJ databases">
        <authorList>
            <person name="Kucharzyk K."/>
            <person name="Murdoch R.W."/>
            <person name="Higgins S."/>
            <person name="Loffler F."/>
        </authorList>
    </citation>
    <scope>NUCLEOTIDE SEQUENCE</scope>
</reference>
<evidence type="ECO:0000256" key="1">
    <source>
        <dbReference type="SAM" id="MobiDB-lite"/>
    </source>
</evidence>
<dbReference type="EMBL" id="VSSQ01060530">
    <property type="protein sequence ID" value="MPN13961.1"/>
    <property type="molecule type" value="Genomic_DNA"/>
</dbReference>
<gene>
    <name evidence="2" type="ORF">SDC9_161287</name>
</gene>
<feature type="region of interest" description="Disordered" evidence="1">
    <location>
        <begin position="32"/>
        <end position="52"/>
    </location>
</feature>